<dbReference type="OrthoDB" id="10306572at2759"/>
<gene>
    <name evidence="1" type="ORF">TorRG33x02_231540</name>
</gene>
<evidence type="ECO:0000313" key="1">
    <source>
        <dbReference type="EMBL" id="PON81036.1"/>
    </source>
</evidence>
<organism evidence="1 2">
    <name type="scientific">Trema orientale</name>
    <name type="common">Charcoal tree</name>
    <name type="synonym">Celtis orientalis</name>
    <dbReference type="NCBI Taxonomy" id="63057"/>
    <lineage>
        <taxon>Eukaryota</taxon>
        <taxon>Viridiplantae</taxon>
        <taxon>Streptophyta</taxon>
        <taxon>Embryophyta</taxon>
        <taxon>Tracheophyta</taxon>
        <taxon>Spermatophyta</taxon>
        <taxon>Magnoliopsida</taxon>
        <taxon>eudicotyledons</taxon>
        <taxon>Gunneridae</taxon>
        <taxon>Pentapetalae</taxon>
        <taxon>rosids</taxon>
        <taxon>fabids</taxon>
        <taxon>Rosales</taxon>
        <taxon>Cannabaceae</taxon>
        <taxon>Trema</taxon>
    </lineage>
</organism>
<protein>
    <submittedName>
        <fullName evidence="1">Uncharacterized protein</fullName>
    </submittedName>
</protein>
<name>A0A2P5E673_TREOI</name>
<sequence>MSSRHLQVSAERMTILYAPPLGSDILGEIRRYEKASADVVVKFHPI</sequence>
<comment type="caution">
    <text evidence="1">The sequence shown here is derived from an EMBL/GenBank/DDBJ whole genome shotgun (WGS) entry which is preliminary data.</text>
</comment>
<dbReference type="InParanoid" id="A0A2P5E673"/>
<accession>A0A2P5E673</accession>
<keyword evidence="2" id="KW-1185">Reference proteome</keyword>
<dbReference type="AlphaFoldDB" id="A0A2P5E673"/>
<dbReference type="Proteomes" id="UP000237000">
    <property type="component" value="Unassembled WGS sequence"/>
</dbReference>
<dbReference type="EMBL" id="JXTC01000226">
    <property type="protein sequence ID" value="PON81036.1"/>
    <property type="molecule type" value="Genomic_DNA"/>
</dbReference>
<proteinExistence type="predicted"/>
<reference evidence="2" key="1">
    <citation type="submission" date="2016-06" db="EMBL/GenBank/DDBJ databases">
        <title>Parallel loss of symbiosis genes in relatives of nitrogen-fixing non-legume Parasponia.</title>
        <authorList>
            <person name="Van Velzen R."/>
            <person name="Holmer R."/>
            <person name="Bu F."/>
            <person name="Rutten L."/>
            <person name="Van Zeijl A."/>
            <person name="Liu W."/>
            <person name="Santuari L."/>
            <person name="Cao Q."/>
            <person name="Sharma T."/>
            <person name="Shen D."/>
            <person name="Roswanjaya Y."/>
            <person name="Wardhani T."/>
            <person name="Kalhor M.S."/>
            <person name="Jansen J."/>
            <person name="Van den Hoogen J."/>
            <person name="Gungor B."/>
            <person name="Hartog M."/>
            <person name="Hontelez J."/>
            <person name="Verver J."/>
            <person name="Yang W.-C."/>
            <person name="Schijlen E."/>
            <person name="Repin R."/>
            <person name="Schilthuizen M."/>
            <person name="Schranz E."/>
            <person name="Heidstra R."/>
            <person name="Miyata K."/>
            <person name="Fedorova E."/>
            <person name="Kohlen W."/>
            <person name="Bisseling T."/>
            <person name="Smit S."/>
            <person name="Geurts R."/>
        </authorList>
    </citation>
    <scope>NUCLEOTIDE SEQUENCE [LARGE SCALE GENOMIC DNA]</scope>
    <source>
        <strain evidence="2">cv. RG33-2</strain>
    </source>
</reference>
<evidence type="ECO:0000313" key="2">
    <source>
        <dbReference type="Proteomes" id="UP000237000"/>
    </source>
</evidence>